<comment type="subcellular location">
    <subcellularLocation>
        <location evidence="1 9">Cell membrane</location>
        <topology evidence="1 9">Multi-pass membrane protein</topology>
    </subcellularLocation>
</comment>
<dbReference type="GO" id="GO:0005315">
    <property type="term" value="F:phosphate transmembrane transporter activity"/>
    <property type="evidence" value="ECO:0007669"/>
    <property type="project" value="InterPro"/>
</dbReference>
<dbReference type="InterPro" id="IPR035906">
    <property type="entry name" value="MetI-like_sf"/>
</dbReference>
<feature type="domain" description="ABC transmembrane type-1" evidence="10">
    <location>
        <begin position="54"/>
        <end position="256"/>
    </location>
</feature>
<evidence type="ECO:0000256" key="1">
    <source>
        <dbReference type="ARBA" id="ARBA00004651"/>
    </source>
</evidence>
<comment type="caution">
    <text evidence="9">Lacks conserved residue(s) required for the propagation of feature annotation.</text>
</comment>
<keyword evidence="4 9" id="KW-1003">Cell membrane</keyword>
<evidence type="ECO:0000256" key="2">
    <source>
        <dbReference type="ARBA" id="ARBA00007069"/>
    </source>
</evidence>
<reference evidence="11 12" key="1">
    <citation type="journal article" date="2019" name="Nat. Microbiol.">
        <title>Mediterranean grassland soil C-N compound turnover is dependent on rainfall and depth, and is mediated by genomically divergent microorganisms.</title>
        <authorList>
            <person name="Diamond S."/>
            <person name="Andeer P.F."/>
            <person name="Li Z."/>
            <person name="Crits-Christoph A."/>
            <person name="Burstein D."/>
            <person name="Anantharaman K."/>
            <person name="Lane K.R."/>
            <person name="Thomas B.C."/>
            <person name="Pan C."/>
            <person name="Northen T.R."/>
            <person name="Banfield J.F."/>
        </authorList>
    </citation>
    <scope>NUCLEOTIDE SEQUENCE [LARGE SCALE GENOMIC DNA]</scope>
    <source>
        <strain evidence="11">NP_8</strain>
    </source>
</reference>
<feature type="transmembrane region" description="Helical" evidence="9">
    <location>
        <begin position="238"/>
        <end position="260"/>
    </location>
</feature>
<dbReference type="PANTHER" id="PTHR42922">
    <property type="entry name" value="PHOSPHATE TRANSPORT SYSTEM PERMEASE PROTEIN PSTA"/>
    <property type="match status" value="1"/>
</dbReference>
<dbReference type="AlphaFoldDB" id="A0A537IN67"/>
<dbReference type="EMBL" id="VBAP01000081">
    <property type="protein sequence ID" value="TMI72724.1"/>
    <property type="molecule type" value="Genomic_DNA"/>
</dbReference>
<dbReference type="GO" id="GO:0035435">
    <property type="term" value="P:phosphate ion transmembrane transport"/>
    <property type="evidence" value="ECO:0007669"/>
    <property type="project" value="InterPro"/>
</dbReference>
<name>A0A537IN67_9BACT</name>
<comment type="similarity">
    <text evidence="2 9">Belongs to the binding-protein-dependent transport system permease family. CysTW subfamily.</text>
</comment>
<feature type="transmembrane region" description="Helical" evidence="9">
    <location>
        <begin position="93"/>
        <end position="114"/>
    </location>
</feature>
<dbReference type="CDD" id="cd06261">
    <property type="entry name" value="TM_PBP2"/>
    <property type="match status" value="1"/>
</dbReference>
<keyword evidence="5" id="KW-0592">Phosphate transport</keyword>
<evidence type="ECO:0000259" key="10">
    <source>
        <dbReference type="PROSITE" id="PS50928"/>
    </source>
</evidence>
<feature type="transmembrane region" description="Helical" evidence="9">
    <location>
        <begin position="171"/>
        <end position="192"/>
    </location>
</feature>
<dbReference type="Pfam" id="PF00528">
    <property type="entry name" value="BPD_transp_1"/>
    <property type="match status" value="1"/>
</dbReference>
<dbReference type="PROSITE" id="PS50928">
    <property type="entry name" value="ABC_TM1"/>
    <property type="match status" value="1"/>
</dbReference>
<evidence type="ECO:0000313" key="11">
    <source>
        <dbReference type="EMBL" id="TMI72724.1"/>
    </source>
</evidence>
<evidence type="ECO:0000256" key="6">
    <source>
        <dbReference type="ARBA" id="ARBA00022692"/>
    </source>
</evidence>
<keyword evidence="7 9" id="KW-1133">Transmembrane helix</keyword>
<dbReference type="InterPro" id="IPR051408">
    <property type="entry name" value="Phosphate_transprt_permease"/>
</dbReference>
<organism evidence="11 12">
    <name type="scientific">Candidatus Segetimicrobium genomatis</name>
    <dbReference type="NCBI Taxonomy" id="2569760"/>
    <lineage>
        <taxon>Bacteria</taxon>
        <taxon>Bacillati</taxon>
        <taxon>Candidatus Sysuimicrobiota</taxon>
        <taxon>Candidatus Sysuimicrobiia</taxon>
        <taxon>Candidatus Sysuimicrobiales</taxon>
        <taxon>Candidatus Segetimicrobiaceae</taxon>
        <taxon>Candidatus Segetimicrobium</taxon>
    </lineage>
</organism>
<keyword evidence="6 9" id="KW-0812">Transmembrane</keyword>
<keyword evidence="3" id="KW-0813">Transport</keyword>
<feature type="transmembrane region" description="Helical" evidence="9">
    <location>
        <begin position="120"/>
        <end position="139"/>
    </location>
</feature>
<dbReference type="NCBIfam" id="TIGR00974">
    <property type="entry name" value="3a0107s02c"/>
    <property type="match status" value="1"/>
</dbReference>
<sequence>MAVITCGCTLLVLAPLFFVLVFLVGTGWSALNWDFFTRLPGAAGETGGGMTNAIAGTLLLISLAGVVGIPIGVLGGTFLAEYPAARLSQVTRFAADVMNGIPSIVMGLFAYVLIVLPMRHFSALAGGVALGVMLIPTVMRTTEEIVRLVPHSVREASLALGIPQWKTTLRVVIPTAAAGIVTGIMVGLARIAGETAPLLFTAFGNRFWNWNVLRPTAALPLQIFAYAISPFDDWHRQAWAGALTLVSIVLMVNIVARYAASRQVKSR</sequence>
<dbReference type="SUPFAM" id="SSF161098">
    <property type="entry name" value="MetI-like"/>
    <property type="match status" value="1"/>
</dbReference>
<proteinExistence type="inferred from homology"/>
<dbReference type="InterPro" id="IPR005672">
    <property type="entry name" value="Phosphate_PstA"/>
</dbReference>
<evidence type="ECO:0000256" key="8">
    <source>
        <dbReference type="ARBA" id="ARBA00023136"/>
    </source>
</evidence>
<accession>A0A537IN67</accession>
<comment type="caution">
    <text evidence="11">The sequence shown here is derived from an EMBL/GenBank/DDBJ whole genome shotgun (WGS) entry which is preliminary data.</text>
</comment>
<evidence type="ECO:0000256" key="3">
    <source>
        <dbReference type="ARBA" id="ARBA00022448"/>
    </source>
</evidence>
<evidence type="ECO:0000256" key="9">
    <source>
        <dbReference type="RuleBase" id="RU363043"/>
    </source>
</evidence>
<dbReference type="Proteomes" id="UP000318834">
    <property type="component" value="Unassembled WGS sequence"/>
</dbReference>
<evidence type="ECO:0000256" key="5">
    <source>
        <dbReference type="ARBA" id="ARBA00022592"/>
    </source>
</evidence>
<keyword evidence="8 9" id="KW-0472">Membrane</keyword>
<dbReference type="PANTHER" id="PTHR42922:SF1">
    <property type="entry name" value="PHOSPHATE TRANSPORT SYSTEM PERMEASE PROTEIN PSTA"/>
    <property type="match status" value="1"/>
</dbReference>
<dbReference type="GO" id="GO:0005886">
    <property type="term" value="C:plasma membrane"/>
    <property type="evidence" value="ECO:0007669"/>
    <property type="project" value="UniProtKB-SubCell"/>
</dbReference>
<dbReference type="InterPro" id="IPR000515">
    <property type="entry name" value="MetI-like"/>
</dbReference>
<evidence type="ECO:0000256" key="7">
    <source>
        <dbReference type="ARBA" id="ARBA00022989"/>
    </source>
</evidence>
<dbReference type="Gene3D" id="1.10.3720.10">
    <property type="entry name" value="MetI-like"/>
    <property type="match status" value="1"/>
</dbReference>
<feature type="transmembrane region" description="Helical" evidence="9">
    <location>
        <begin position="53"/>
        <end position="81"/>
    </location>
</feature>
<gene>
    <name evidence="11" type="primary">pstA</name>
    <name evidence="11" type="ORF">E6H05_10770</name>
</gene>
<evidence type="ECO:0000256" key="4">
    <source>
        <dbReference type="ARBA" id="ARBA00022475"/>
    </source>
</evidence>
<protein>
    <recommendedName>
        <fullName evidence="9">Phosphate transport system permease protein PstA</fullName>
    </recommendedName>
</protein>
<evidence type="ECO:0000313" key="12">
    <source>
        <dbReference type="Proteomes" id="UP000318834"/>
    </source>
</evidence>